<sequence length="247" mass="27857">MSAPNFNLQDMFLPQEIPFDFPMPIPATPHLPTPTTPAFYDDKPETPFEHIMFVPMADEPQIRSLPIRDLLLVAHDVPEPVHGQTRSSWSFYISVGGNIYIAVSLLKTINHSLFTPHGRRGALIVHATTSNHFRDAQQIYRISVHPRATVNDVINAIVRSGRHRFEFDANGRGARGWFLDTIDLFHANGVITNVADAAKASEVLHLEWSRLNFGISGTPWSLSRLCAKSPPSRKTFTKIHVQQHRQQ</sequence>
<dbReference type="Proteomes" id="UP000770015">
    <property type="component" value="Unassembled WGS sequence"/>
</dbReference>
<dbReference type="OrthoDB" id="3527137at2759"/>
<evidence type="ECO:0000313" key="3">
    <source>
        <dbReference type="Proteomes" id="UP000770015"/>
    </source>
</evidence>
<name>A0A9P8VNB7_9PEZI</name>
<dbReference type="Pfam" id="PF24968">
    <property type="entry name" value="DUF7770"/>
    <property type="match status" value="1"/>
</dbReference>
<gene>
    <name evidence="2" type="ORF">F5X68DRAFT_226466</name>
</gene>
<accession>A0A9P8VNB7</accession>
<evidence type="ECO:0000259" key="1">
    <source>
        <dbReference type="Pfam" id="PF24968"/>
    </source>
</evidence>
<organism evidence="2 3">
    <name type="scientific">Plectosphaerella plurivora</name>
    <dbReference type="NCBI Taxonomy" id="936078"/>
    <lineage>
        <taxon>Eukaryota</taxon>
        <taxon>Fungi</taxon>
        <taxon>Dikarya</taxon>
        <taxon>Ascomycota</taxon>
        <taxon>Pezizomycotina</taxon>
        <taxon>Sordariomycetes</taxon>
        <taxon>Hypocreomycetidae</taxon>
        <taxon>Glomerellales</taxon>
        <taxon>Plectosphaerellaceae</taxon>
        <taxon>Plectosphaerella</taxon>
    </lineage>
</organism>
<proteinExistence type="predicted"/>
<reference evidence="2" key="1">
    <citation type="journal article" date="2021" name="Nat. Commun.">
        <title>Genetic determinants of endophytism in the Arabidopsis root mycobiome.</title>
        <authorList>
            <person name="Mesny F."/>
            <person name="Miyauchi S."/>
            <person name="Thiergart T."/>
            <person name="Pickel B."/>
            <person name="Atanasova L."/>
            <person name="Karlsson M."/>
            <person name="Huettel B."/>
            <person name="Barry K.W."/>
            <person name="Haridas S."/>
            <person name="Chen C."/>
            <person name="Bauer D."/>
            <person name="Andreopoulos W."/>
            <person name="Pangilinan J."/>
            <person name="LaButti K."/>
            <person name="Riley R."/>
            <person name="Lipzen A."/>
            <person name="Clum A."/>
            <person name="Drula E."/>
            <person name="Henrissat B."/>
            <person name="Kohler A."/>
            <person name="Grigoriev I.V."/>
            <person name="Martin F.M."/>
            <person name="Hacquard S."/>
        </authorList>
    </citation>
    <scope>NUCLEOTIDE SEQUENCE</scope>
    <source>
        <strain evidence="2">MPI-SDFR-AT-0117</strain>
    </source>
</reference>
<dbReference type="InterPro" id="IPR056672">
    <property type="entry name" value="DUF7770"/>
</dbReference>
<comment type="caution">
    <text evidence="2">The sequence shown here is derived from an EMBL/GenBank/DDBJ whole genome shotgun (WGS) entry which is preliminary data.</text>
</comment>
<evidence type="ECO:0000313" key="2">
    <source>
        <dbReference type="EMBL" id="KAH6697073.1"/>
    </source>
</evidence>
<feature type="domain" description="DUF7770" evidence="1">
    <location>
        <begin position="72"/>
        <end position="210"/>
    </location>
</feature>
<protein>
    <recommendedName>
        <fullName evidence="1">DUF7770 domain-containing protein</fullName>
    </recommendedName>
</protein>
<dbReference type="AlphaFoldDB" id="A0A9P8VNB7"/>
<dbReference type="EMBL" id="JAGSXJ010000001">
    <property type="protein sequence ID" value="KAH6697073.1"/>
    <property type="molecule type" value="Genomic_DNA"/>
</dbReference>
<keyword evidence="3" id="KW-1185">Reference proteome</keyword>